<comment type="similarity">
    <text evidence="2 4">Belongs to the Ninja family.</text>
</comment>
<dbReference type="PANTHER" id="PTHR31413">
    <property type="entry name" value="AFP HOMOLOG 2"/>
    <property type="match status" value="1"/>
</dbReference>
<evidence type="ECO:0000313" key="8">
    <source>
        <dbReference type="EMBL" id="KAK4781956.1"/>
    </source>
</evidence>
<evidence type="ECO:0000256" key="2">
    <source>
        <dbReference type="ARBA" id="ARBA00006081"/>
    </source>
</evidence>
<evidence type="ECO:0000256" key="5">
    <source>
        <dbReference type="SAM" id="MobiDB-lite"/>
    </source>
</evidence>
<comment type="function">
    <text evidence="4">Acts as a negative regulator of abscisic acid (ABA) response.</text>
</comment>
<evidence type="ECO:0000256" key="4">
    <source>
        <dbReference type="RuleBase" id="RU369029"/>
    </source>
</evidence>
<organism evidence="8 9">
    <name type="scientific">Trapa natans</name>
    <name type="common">Water chestnut</name>
    <dbReference type="NCBI Taxonomy" id="22666"/>
    <lineage>
        <taxon>Eukaryota</taxon>
        <taxon>Viridiplantae</taxon>
        <taxon>Streptophyta</taxon>
        <taxon>Embryophyta</taxon>
        <taxon>Tracheophyta</taxon>
        <taxon>Spermatophyta</taxon>
        <taxon>Magnoliopsida</taxon>
        <taxon>eudicotyledons</taxon>
        <taxon>Gunneridae</taxon>
        <taxon>Pentapetalae</taxon>
        <taxon>rosids</taxon>
        <taxon>malvids</taxon>
        <taxon>Myrtales</taxon>
        <taxon>Lythraceae</taxon>
        <taxon>Trapa</taxon>
    </lineage>
</organism>
<dbReference type="InterPro" id="IPR031307">
    <property type="entry name" value="Ninja_fam"/>
</dbReference>
<dbReference type="GO" id="GO:0007165">
    <property type="term" value="P:signal transduction"/>
    <property type="evidence" value="ECO:0007669"/>
    <property type="project" value="InterPro"/>
</dbReference>
<dbReference type="Pfam" id="PF16136">
    <property type="entry name" value="NLS_NINJA_AFP"/>
    <property type="match status" value="1"/>
</dbReference>
<dbReference type="Pfam" id="PF16135">
    <property type="entry name" value="TDBD"/>
    <property type="match status" value="1"/>
</dbReference>
<keyword evidence="3 4" id="KW-0539">Nucleus</keyword>
<reference evidence="8 9" key="1">
    <citation type="journal article" date="2023" name="Hortic Res">
        <title>Pangenome of water caltrop reveals structural variations and asymmetric subgenome divergence after allopolyploidization.</title>
        <authorList>
            <person name="Zhang X."/>
            <person name="Chen Y."/>
            <person name="Wang L."/>
            <person name="Yuan Y."/>
            <person name="Fang M."/>
            <person name="Shi L."/>
            <person name="Lu R."/>
            <person name="Comes H.P."/>
            <person name="Ma Y."/>
            <person name="Chen Y."/>
            <person name="Huang G."/>
            <person name="Zhou Y."/>
            <person name="Zheng Z."/>
            <person name="Qiu Y."/>
        </authorList>
    </citation>
    <scope>NUCLEOTIDE SEQUENCE [LARGE SCALE GENOMIC DNA]</scope>
    <source>
        <strain evidence="8">F231</strain>
    </source>
</reference>
<evidence type="ECO:0000256" key="1">
    <source>
        <dbReference type="ARBA" id="ARBA00004123"/>
    </source>
</evidence>
<feature type="compositionally biased region" description="Low complexity" evidence="5">
    <location>
        <begin position="161"/>
        <end position="170"/>
    </location>
</feature>
<dbReference type="AlphaFoldDB" id="A0AAN7LJM1"/>
<feature type="domain" description="Tify" evidence="7">
    <location>
        <begin position="271"/>
        <end position="303"/>
    </location>
</feature>
<protein>
    <recommendedName>
        <fullName evidence="4">Ninja-family protein</fullName>
    </recommendedName>
    <alternativeName>
        <fullName evidence="4">ABI-binding protein</fullName>
    </alternativeName>
</protein>
<comment type="subcellular location">
    <subcellularLocation>
        <location evidence="1 4">Nucleus</location>
    </subcellularLocation>
</comment>
<dbReference type="InterPro" id="IPR012463">
    <property type="entry name" value="Ninja_motif"/>
</dbReference>
<proteinExistence type="inferred from homology"/>
<gene>
    <name evidence="8" type="ORF">SAY86_016058</name>
</gene>
<dbReference type="InterPro" id="IPR032310">
    <property type="entry name" value="NLS_NINJA_AFP-like"/>
</dbReference>
<dbReference type="Proteomes" id="UP001346149">
    <property type="component" value="Unassembled WGS sequence"/>
</dbReference>
<dbReference type="GO" id="GO:0045892">
    <property type="term" value="P:negative regulation of DNA-templated transcription"/>
    <property type="evidence" value="ECO:0007669"/>
    <property type="project" value="TreeGrafter"/>
</dbReference>
<comment type="caution">
    <text evidence="8">The sequence shown here is derived from an EMBL/GenBank/DDBJ whole genome shotgun (WGS) entry which is preliminary data.</text>
</comment>
<sequence length="311" mass="33785">MSSFPRDLMHSLPNLLHGFRQRPRGEEIGEAKEEAMPAAAAEATEEGGIELSLGLSLNGKFGVDPMRTNGTSLTRSSSIPDLLNSSMAEIGFSSSLKRSCSLPAETEDECRKRKEVQTLRRLELKRKWDQKHRVSRDSNHNKLISSTEEMNGFLLLQPPRSWSQQNSIGSQGSGTGSSGISSESEIPQHFHAAESVPRPRPRPRPTAVLGRPPPGSSAPANGLGLPPRVAGGKVGKNVPEEMPFVFTKGSGPDGKRVEGFLYRYHKGEEVRIVCVCHGSFLSPAEFVRHAGGGDVANPMRQILVMPSSLME</sequence>
<evidence type="ECO:0000256" key="3">
    <source>
        <dbReference type="ARBA" id="ARBA00023242"/>
    </source>
</evidence>
<dbReference type="EMBL" id="JAXQNO010000016">
    <property type="protein sequence ID" value="KAK4781956.1"/>
    <property type="molecule type" value="Genomic_DNA"/>
</dbReference>
<feature type="domain" description="Ethylene-responsive binding factor-associated repression" evidence="6">
    <location>
        <begin position="45"/>
        <end position="81"/>
    </location>
</feature>
<dbReference type="InterPro" id="IPR032308">
    <property type="entry name" value="TDBD"/>
</dbReference>
<evidence type="ECO:0000259" key="6">
    <source>
        <dbReference type="Pfam" id="PF07897"/>
    </source>
</evidence>
<keyword evidence="9" id="KW-1185">Reference proteome</keyword>
<accession>A0AAN7LJM1</accession>
<evidence type="ECO:0000313" key="9">
    <source>
        <dbReference type="Proteomes" id="UP001346149"/>
    </source>
</evidence>
<dbReference type="GO" id="GO:0005634">
    <property type="term" value="C:nucleus"/>
    <property type="evidence" value="ECO:0007669"/>
    <property type="project" value="UniProtKB-SubCell"/>
</dbReference>
<dbReference type="Pfam" id="PF07897">
    <property type="entry name" value="EAR"/>
    <property type="match status" value="1"/>
</dbReference>
<name>A0AAN7LJM1_TRANT</name>
<evidence type="ECO:0000259" key="7">
    <source>
        <dbReference type="Pfam" id="PF16135"/>
    </source>
</evidence>
<feature type="region of interest" description="Disordered" evidence="5">
    <location>
        <begin position="160"/>
        <end position="226"/>
    </location>
</feature>
<dbReference type="PANTHER" id="PTHR31413:SF31">
    <property type="entry name" value="NINJA-FAMILY PROTEIN AFP3"/>
    <property type="match status" value="1"/>
</dbReference>